<protein>
    <recommendedName>
        <fullName evidence="8">tRNA-specific adenosine deaminase</fullName>
        <ecNumber evidence="8">3.5.4.33</ecNumber>
    </recommendedName>
</protein>
<dbReference type="EC" id="3.5.4.33" evidence="8"/>
<accession>A0A1L8CT56</accession>
<evidence type="ECO:0000256" key="3">
    <source>
        <dbReference type="ARBA" id="ARBA00022694"/>
    </source>
</evidence>
<evidence type="ECO:0000313" key="10">
    <source>
        <dbReference type="EMBL" id="GAV22120.1"/>
    </source>
</evidence>
<gene>
    <name evidence="8" type="primary">tadA</name>
    <name evidence="10" type="ORF">cpu_06300</name>
</gene>
<dbReference type="PANTHER" id="PTHR11079">
    <property type="entry name" value="CYTOSINE DEAMINASE FAMILY MEMBER"/>
    <property type="match status" value="1"/>
</dbReference>
<dbReference type="AlphaFoldDB" id="A0A1L8CT56"/>
<dbReference type="GO" id="GO:0008270">
    <property type="term" value="F:zinc ion binding"/>
    <property type="evidence" value="ECO:0007669"/>
    <property type="project" value="UniProtKB-UniRule"/>
</dbReference>
<dbReference type="STRING" id="870242.cpu_06300"/>
<evidence type="ECO:0000256" key="7">
    <source>
        <dbReference type="ARBA" id="ARBA00048045"/>
    </source>
</evidence>
<evidence type="ECO:0000256" key="8">
    <source>
        <dbReference type="HAMAP-Rule" id="MF_00972"/>
    </source>
</evidence>
<sequence>MDHEKFMAEALKEAEKAALQGEVPVGAVVVLKGEIIGRGYNLRETLADPTAHAEIIALKEAARSLKNWQLKDCTLYVTIEPCPMCAGAIYQARIKTLVYGAPDLKAGAVDTLFDLVRNPRLNHRVEVISGVLAAEASKIITDFFREKRNRGKF</sequence>
<organism evidence="10 11">
    <name type="scientific">Carboxydothermus pertinax</name>
    <dbReference type="NCBI Taxonomy" id="870242"/>
    <lineage>
        <taxon>Bacteria</taxon>
        <taxon>Bacillati</taxon>
        <taxon>Bacillota</taxon>
        <taxon>Clostridia</taxon>
        <taxon>Thermoanaerobacterales</taxon>
        <taxon>Thermoanaerobacteraceae</taxon>
        <taxon>Carboxydothermus</taxon>
    </lineage>
</organism>
<keyword evidence="11" id="KW-1185">Reference proteome</keyword>
<dbReference type="GO" id="GO:0052717">
    <property type="term" value="F:tRNA-specific adenosine-34 deaminase activity"/>
    <property type="evidence" value="ECO:0007669"/>
    <property type="project" value="UniProtKB-UniRule"/>
</dbReference>
<reference evidence="11" key="1">
    <citation type="submission" date="2016-12" db="EMBL/GenBank/DDBJ databases">
        <title>Draft Genome Sequences od Carboxydothermus pertinax and islandicus, Hydrogenogenic Carboxydotrophic Bacteria.</title>
        <authorList>
            <person name="Fukuyama Y."/>
            <person name="Ohmae K."/>
            <person name="Yoneda Y."/>
            <person name="Yoshida T."/>
            <person name="Sako Y."/>
        </authorList>
    </citation>
    <scope>NUCLEOTIDE SEQUENCE [LARGE SCALE GENOMIC DNA]</scope>
    <source>
        <strain evidence="11">Ug1</strain>
    </source>
</reference>
<keyword evidence="3 8" id="KW-0819">tRNA processing</keyword>
<comment type="cofactor">
    <cofactor evidence="8">
        <name>Zn(2+)</name>
        <dbReference type="ChEBI" id="CHEBI:29105"/>
    </cofactor>
    <text evidence="8">Binds 1 zinc ion per subunit.</text>
</comment>
<dbReference type="PANTHER" id="PTHR11079:SF202">
    <property type="entry name" value="TRNA-SPECIFIC ADENOSINE DEAMINASE"/>
    <property type="match status" value="1"/>
</dbReference>
<dbReference type="FunFam" id="3.40.140.10:FF:000005">
    <property type="entry name" value="tRNA-specific adenosine deaminase"/>
    <property type="match status" value="1"/>
</dbReference>
<keyword evidence="4 8" id="KW-0479">Metal-binding</keyword>
<evidence type="ECO:0000256" key="1">
    <source>
        <dbReference type="ARBA" id="ARBA00010669"/>
    </source>
</evidence>
<dbReference type="HAMAP" id="MF_00972">
    <property type="entry name" value="tRNA_aden_deaminase"/>
    <property type="match status" value="1"/>
</dbReference>
<comment type="subunit">
    <text evidence="2 8">Homodimer.</text>
</comment>
<feature type="active site" description="Proton donor" evidence="8">
    <location>
        <position position="54"/>
    </location>
</feature>
<feature type="binding site" evidence="8">
    <location>
        <position position="82"/>
    </location>
    <ligand>
        <name>Zn(2+)</name>
        <dbReference type="ChEBI" id="CHEBI:29105"/>
        <note>catalytic</note>
    </ligand>
</feature>
<keyword evidence="5 8" id="KW-0378">Hydrolase</keyword>
<dbReference type="InterPro" id="IPR058535">
    <property type="entry name" value="MafB19-deam"/>
</dbReference>
<dbReference type="GO" id="GO:0002100">
    <property type="term" value="P:tRNA wobble adenosine to inosine editing"/>
    <property type="evidence" value="ECO:0007669"/>
    <property type="project" value="UniProtKB-UniRule"/>
</dbReference>
<comment type="function">
    <text evidence="8">Catalyzes the deamination of adenosine to inosine at the wobble position 34 of tRNA(Arg2).</text>
</comment>
<evidence type="ECO:0000256" key="5">
    <source>
        <dbReference type="ARBA" id="ARBA00022801"/>
    </source>
</evidence>
<comment type="similarity">
    <text evidence="1">Belongs to the cytidine and deoxycytidylate deaminase family. ADAT2 subfamily.</text>
</comment>
<dbReference type="CDD" id="cd01285">
    <property type="entry name" value="nucleoside_deaminase"/>
    <property type="match status" value="1"/>
</dbReference>
<comment type="catalytic activity">
    <reaction evidence="7 8">
        <text>adenosine(34) in tRNA + H2O + H(+) = inosine(34) in tRNA + NH4(+)</text>
        <dbReference type="Rhea" id="RHEA:43168"/>
        <dbReference type="Rhea" id="RHEA-COMP:10373"/>
        <dbReference type="Rhea" id="RHEA-COMP:10374"/>
        <dbReference type="ChEBI" id="CHEBI:15377"/>
        <dbReference type="ChEBI" id="CHEBI:15378"/>
        <dbReference type="ChEBI" id="CHEBI:28938"/>
        <dbReference type="ChEBI" id="CHEBI:74411"/>
        <dbReference type="ChEBI" id="CHEBI:82852"/>
        <dbReference type="EC" id="3.5.4.33"/>
    </reaction>
</comment>
<dbReference type="SUPFAM" id="SSF53927">
    <property type="entry name" value="Cytidine deaminase-like"/>
    <property type="match status" value="1"/>
</dbReference>
<evidence type="ECO:0000256" key="2">
    <source>
        <dbReference type="ARBA" id="ARBA00011738"/>
    </source>
</evidence>
<dbReference type="EMBL" id="BDJK01000009">
    <property type="protein sequence ID" value="GAV22120.1"/>
    <property type="molecule type" value="Genomic_DNA"/>
</dbReference>
<evidence type="ECO:0000256" key="4">
    <source>
        <dbReference type="ARBA" id="ARBA00022723"/>
    </source>
</evidence>
<comment type="caution">
    <text evidence="10">The sequence shown here is derived from an EMBL/GenBank/DDBJ whole genome shotgun (WGS) entry which is preliminary data.</text>
</comment>
<dbReference type="Proteomes" id="UP000187485">
    <property type="component" value="Unassembled WGS sequence"/>
</dbReference>
<dbReference type="Gene3D" id="3.40.140.10">
    <property type="entry name" value="Cytidine Deaminase, domain 2"/>
    <property type="match status" value="1"/>
</dbReference>
<dbReference type="Pfam" id="PF14437">
    <property type="entry name" value="MafB19-deam"/>
    <property type="match status" value="1"/>
</dbReference>
<feature type="binding site" evidence="8">
    <location>
        <position position="52"/>
    </location>
    <ligand>
        <name>Zn(2+)</name>
        <dbReference type="ChEBI" id="CHEBI:29105"/>
        <note>catalytic</note>
    </ligand>
</feature>
<dbReference type="RefSeq" id="WP_075858576.1">
    <property type="nucleotide sequence ID" value="NZ_BDJK01000009.1"/>
</dbReference>
<dbReference type="NCBIfam" id="NF008113">
    <property type="entry name" value="PRK10860.1"/>
    <property type="match status" value="1"/>
</dbReference>
<name>A0A1L8CT56_9THEO</name>
<proteinExistence type="inferred from homology"/>
<dbReference type="InterPro" id="IPR028883">
    <property type="entry name" value="tRNA_aden_deaminase"/>
</dbReference>
<dbReference type="OrthoDB" id="9802676at2"/>
<feature type="domain" description="CMP/dCMP-type deaminase" evidence="9">
    <location>
        <begin position="1"/>
        <end position="110"/>
    </location>
</feature>
<dbReference type="InterPro" id="IPR016192">
    <property type="entry name" value="APOBEC/CMP_deaminase_Zn-bd"/>
</dbReference>
<dbReference type="InterPro" id="IPR002125">
    <property type="entry name" value="CMP_dCMP_dom"/>
</dbReference>
<feature type="binding site" evidence="8">
    <location>
        <position position="85"/>
    </location>
    <ligand>
        <name>Zn(2+)</name>
        <dbReference type="ChEBI" id="CHEBI:29105"/>
        <note>catalytic</note>
    </ligand>
</feature>
<keyword evidence="6 8" id="KW-0862">Zinc</keyword>
<dbReference type="InterPro" id="IPR016193">
    <property type="entry name" value="Cytidine_deaminase-like"/>
</dbReference>
<dbReference type="PROSITE" id="PS51747">
    <property type="entry name" value="CYT_DCMP_DEAMINASES_2"/>
    <property type="match status" value="1"/>
</dbReference>
<evidence type="ECO:0000256" key="6">
    <source>
        <dbReference type="ARBA" id="ARBA00022833"/>
    </source>
</evidence>
<evidence type="ECO:0000313" key="11">
    <source>
        <dbReference type="Proteomes" id="UP000187485"/>
    </source>
</evidence>
<evidence type="ECO:0000259" key="9">
    <source>
        <dbReference type="PROSITE" id="PS51747"/>
    </source>
</evidence>
<dbReference type="PROSITE" id="PS00903">
    <property type="entry name" value="CYT_DCMP_DEAMINASES_1"/>
    <property type="match status" value="1"/>
</dbReference>